<evidence type="ECO:0000256" key="5">
    <source>
        <dbReference type="SAM" id="MobiDB-lite"/>
    </source>
</evidence>
<dbReference type="GO" id="GO:0006367">
    <property type="term" value="P:transcription initiation at RNA polymerase II promoter"/>
    <property type="evidence" value="ECO:0007669"/>
    <property type="project" value="InterPro"/>
</dbReference>
<sequence>MSVNEVYQYIINDVMLHMKNDGYSDGIDEQTLIDLQTMWEQRLKQYGPPVEVTETESQPSIQPISTSTTSTDDHRNALNSLKQLDKGTTTTTTANNTNNFGRPSTYMPPITATATTANNISNSNSSPNLPSSASLRSIMNPLPQNDGSNDSVEDESRNESREYLDNQIIKAVQNKLKDTNISQLDGGNDDDDDFDDDEVNKVDQEDSLNSDLDDDDDDDPDPAIEHYVLCQYEKVTRVKNKRKCIFKDGVMHLNGKDLLFHKANGEVVWI</sequence>
<gene>
    <name evidence="6" type="ORF">CYY_008295</name>
</gene>
<evidence type="ECO:0000256" key="4">
    <source>
        <dbReference type="ARBA" id="ARBA00023242"/>
    </source>
</evidence>
<comment type="subcellular location">
    <subcellularLocation>
        <location evidence="1">Nucleus</location>
    </subcellularLocation>
</comment>
<evidence type="ECO:0000256" key="3">
    <source>
        <dbReference type="ARBA" id="ARBA00023163"/>
    </source>
</evidence>
<comment type="caution">
    <text evidence="6">The sequence shown here is derived from an EMBL/GenBank/DDBJ whole genome shotgun (WGS) entry which is preliminary data.</text>
</comment>
<feature type="region of interest" description="Disordered" evidence="5">
    <location>
        <begin position="81"/>
        <end position="160"/>
    </location>
</feature>
<keyword evidence="3" id="KW-0804">Transcription</keyword>
<keyword evidence="4" id="KW-0539">Nucleus</keyword>
<dbReference type="Gene3D" id="2.30.18.10">
    <property type="entry name" value="Transcription factor IIA (TFIIA), beta-barrel domain"/>
    <property type="match status" value="1"/>
</dbReference>
<feature type="compositionally biased region" description="Acidic residues" evidence="5">
    <location>
        <begin position="187"/>
        <end position="198"/>
    </location>
</feature>
<organism evidence="6 7">
    <name type="scientific">Polysphondylium violaceum</name>
    <dbReference type="NCBI Taxonomy" id="133409"/>
    <lineage>
        <taxon>Eukaryota</taxon>
        <taxon>Amoebozoa</taxon>
        <taxon>Evosea</taxon>
        <taxon>Eumycetozoa</taxon>
        <taxon>Dictyostelia</taxon>
        <taxon>Dictyosteliales</taxon>
        <taxon>Dictyosteliaceae</taxon>
        <taxon>Polysphondylium</taxon>
    </lineage>
</organism>
<dbReference type="AlphaFoldDB" id="A0A8J4V1D5"/>
<dbReference type="CDD" id="cd07976">
    <property type="entry name" value="TFIIA_alpha_beta_like"/>
    <property type="match status" value="1"/>
</dbReference>
<evidence type="ECO:0000313" key="6">
    <source>
        <dbReference type="EMBL" id="KAF2070382.1"/>
    </source>
</evidence>
<dbReference type="Proteomes" id="UP000695562">
    <property type="component" value="Unassembled WGS sequence"/>
</dbReference>
<reference evidence="6" key="1">
    <citation type="submission" date="2020-01" db="EMBL/GenBank/DDBJ databases">
        <title>Development of genomics and gene disruption for Polysphondylium violaceum indicates a role for the polyketide synthase stlB in stalk morphogenesis.</title>
        <authorList>
            <person name="Narita B."/>
            <person name="Kawabe Y."/>
            <person name="Kin K."/>
            <person name="Saito T."/>
            <person name="Gibbs R."/>
            <person name="Kuspa A."/>
            <person name="Muzny D."/>
            <person name="Queller D."/>
            <person name="Richards S."/>
            <person name="Strassman J."/>
            <person name="Sucgang R."/>
            <person name="Worley K."/>
            <person name="Schaap P."/>
        </authorList>
    </citation>
    <scope>NUCLEOTIDE SEQUENCE</scope>
    <source>
        <strain evidence="6">QSvi11</strain>
    </source>
</reference>
<dbReference type="PANTHER" id="PTHR12694:SF8">
    <property type="entry name" value="TRANSCRIPTION INITIATION FACTOR IIA SUBUNIT 1"/>
    <property type="match status" value="1"/>
</dbReference>
<proteinExistence type="inferred from homology"/>
<dbReference type="Gene3D" id="1.10.287.100">
    <property type="match status" value="1"/>
</dbReference>
<protein>
    <recommendedName>
        <fullName evidence="8">Transcription factor IIA</fullName>
    </recommendedName>
</protein>
<dbReference type="OrthoDB" id="6275927at2759"/>
<dbReference type="SMART" id="SM01371">
    <property type="entry name" value="TFIIA"/>
    <property type="match status" value="1"/>
</dbReference>
<dbReference type="EMBL" id="AJWJ01000499">
    <property type="protein sequence ID" value="KAF2070382.1"/>
    <property type="molecule type" value="Genomic_DNA"/>
</dbReference>
<evidence type="ECO:0008006" key="8">
    <source>
        <dbReference type="Google" id="ProtNLM"/>
    </source>
</evidence>
<feature type="compositionally biased region" description="Acidic residues" evidence="5">
    <location>
        <begin position="205"/>
        <end position="222"/>
    </location>
</feature>
<feature type="region of interest" description="Disordered" evidence="5">
    <location>
        <begin position="180"/>
        <end position="223"/>
    </location>
</feature>
<comment type="similarity">
    <text evidence="2">Belongs to the TFIIA subunit 1 family.</text>
</comment>
<dbReference type="SUPFAM" id="SSF47396">
    <property type="entry name" value="Transcription factor IIA (TFIIA), alpha-helical domain"/>
    <property type="match status" value="1"/>
</dbReference>
<evidence type="ECO:0000256" key="1">
    <source>
        <dbReference type="ARBA" id="ARBA00004123"/>
    </source>
</evidence>
<dbReference type="Pfam" id="PF03153">
    <property type="entry name" value="TFIIA"/>
    <property type="match status" value="2"/>
</dbReference>
<keyword evidence="7" id="KW-1185">Reference proteome</keyword>
<evidence type="ECO:0000256" key="2">
    <source>
        <dbReference type="ARBA" id="ARBA00010059"/>
    </source>
</evidence>
<dbReference type="InterPro" id="IPR004855">
    <property type="entry name" value="TFIIA_asu/bsu"/>
</dbReference>
<dbReference type="PANTHER" id="PTHR12694">
    <property type="entry name" value="TRANSCRIPTION INITIATION FACTOR IIA SUBUNIT 1"/>
    <property type="match status" value="1"/>
</dbReference>
<name>A0A8J4V1D5_9MYCE</name>
<feature type="compositionally biased region" description="Low complexity" evidence="5">
    <location>
        <begin position="108"/>
        <end position="135"/>
    </location>
</feature>
<feature type="compositionally biased region" description="Low complexity" evidence="5">
    <location>
        <begin position="88"/>
        <end position="99"/>
    </location>
</feature>
<evidence type="ECO:0000313" key="7">
    <source>
        <dbReference type="Proteomes" id="UP000695562"/>
    </source>
</evidence>
<dbReference type="SUPFAM" id="SSF50784">
    <property type="entry name" value="Transcription factor IIA (TFIIA), beta-barrel domain"/>
    <property type="match status" value="1"/>
</dbReference>
<dbReference type="GO" id="GO:0005672">
    <property type="term" value="C:transcription factor TFIIA complex"/>
    <property type="evidence" value="ECO:0007669"/>
    <property type="project" value="InterPro"/>
</dbReference>
<accession>A0A8J4V1D5</accession>
<dbReference type="InterPro" id="IPR009088">
    <property type="entry name" value="TFIIA_b-brl"/>
</dbReference>